<feature type="binding site" evidence="17">
    <location>
        <position position="449"/>
    </location>
    <ligand>
        <name>(6S)-NADPHX</name>
        <dbReference type="ChEBI" id="CHEBI:64076"/>
    </ligand>
</feature>
<dbReference type="InterPro" id="IPR036652">
    <property type="entry name" value="YjeF_N_dom_sf"/>
</dbReference>
<feature type="binding site" evidence="18">
    <location>
        <position position="168"/>
    </location>
    <ligand>
        <name>(6S)-NADPHX</name>
        <dbReference type="ChEBI" id="CHEBI:64076"/>
    </ligand>
</feature>
<dbReference type="GO" id="GO:0046872">
    <property type="term" value="F:metal ion binding"/>
    <property type="evidence" value="ECO:0007669"/>
    <property type="project" value="UniProtKB-UniRule"/>
</dbReference>
<evidence type="ECO:0000256" key="7">
    <source>
        <dbReference type="ARBA" id="ARBA00022840"/>
    </source>
</evidence>
<evidence type="ECO:0000313" key="22">
    <source>
        <dbReference type="EMBL" id="NKE09570.1"/>
    </source>
</evidence>
<comment type="function">
    <text evidence="17">Catalyzes the dehydration of the S-form of NAD(P)HX at the expense of ADP, which is converted to AMP. Together with NAD(P)HX epimerase, which catalyzes the epimerization of the S- and R-forms, the enzyme allows the repair of both epimers of NAD(P)HX, a damaged form of NAD(P)H that is a result of enzymatic or heat-dependent hydration.</text>
</comment>
<evidence type="ECO:0000256" key="5">
    <source>
        <dbReference type="ARBA" id="ARBA00022723"/>
    </source>
</evidence>
<dbReference type="EC" id="4.2.1.136" evidence="19"/>
<dbReference type="GO" id="GO:0052855">
    <property type="term" value="F:ADP-dependent NAD(P)H-hydrate dehydratase activity"/>
    <property type="evidence" value="ECO:0007669"/>
    <property type="project" value="UniProtKB-UniRule"/>
</dbReference>
<dbReference type="PANTHER" id="PTHR12592:SF0">
    <property type="entry name" value="ATP-DEPENDENT (S)-NAD(P)H-HYDRATE DEHYDRATASE"/>
    <property type="match status" value="1"/>
</dbReference>
<keyword evidence="7 17" id="KW-0067">ATP-binding</keyword>
<evidence type="ECO:0000256" key="13">
    <source>
        <dbReference type="ARBA" id="ARBA00023268"/>
    </source>
</evidence>
<feature type="domain" description="YjeF C-terminal" evidence="20">
    <location>
        <begin position="232"/>
        <end position="543"/>
    </location>
</feature>
<dbReference type="Gene3D" id="3.40.1190.20">
    <property type="match status" value="1"/>
</dbReference>
<dbReference type="InterPro" id="IPR000631">
    <property type="entry name" value="CARKD"/>
</dbReference>
<keyword evidence="23" id="KW-1185">Reference proteome</keyword>
<keyword evidence="11 18" id="KW-0413">Isomerase</keyword>
<evidence type="ECO:0000256" key="17">
    <source>
        <dbReference type="HAMAP-Rule" id="MF_01965"/>
    </source>
</evidence>
<comment type="cofactor">
    <cofactor evidence="18 19">
        <name>K(+)</name>
        <dbReference type="ChEBI" id="CHEBI:29103"/>
    </cofactor>
    <text evidence="18 19">Binds 1 potassium ion per subunit.</text>
</comment>
<dbReference type="AlphaFoldDB" id="A0A846TRK2"/>
<comment type="catalytic activity">
    <reaction evidence="15 17 19">
        <text>(6S)-NADHX + ADP = AMP + phosphate + NADH + H(+)</text>
        <dbReference type="Rhea" id="RHEA:32223"/>
        <dbReference type="ChEBI" id="CHEBI:15378"/>
        <dbReference type="ChEBI" id="CHEBI:43474"/>
        <dbReference type="ChEBI" id="CHEBI:57945"/>
        <dbReference type="ChEBI" id="CHEBI:64074"/>
        <dbReference type="ChEBI" id="CHEBI:456215"/>
        <dbReference type="ChEBI" id="CHEBI:456216"/>
        <dbReference type="EC" id="4.2.1.136"/>
    </reaction>
</comment>
<sequence>MIAAWTGQQIRDAERPFLEDGDGPALMGRAAHALALECVRVLRAGVGVMGARVVALVGTGNNGGDALWAAAHLRRRGTTVHVITTGDALHPQGGQAARAAGARFDSLNHLGVAEAAQLCREADLVLDAVLGTGARGGLRGEFQELVSDLLDLRASAPAGQGPTVVAVDVVSGVEADTAHAPGTVLNADHTVTFGGAKVAHVVPPGSQLSGHVTVVPIGIEDVLPAPQVVQIEPEDIQAFWPRPVAGDHKYTRGVLGVVAGSRQYPGAALLCTRSAVAAGVGMVRYLGDAETCTLVTLTSPEVVSSGDDPGDVHVQAWVAGPGAVDQEQSARIRAVLEQDEPAVLDAGAFEPVGQLLGDRSLGPRHILTPHAGELEQLLTWCQAWGRTESAPTRGQIEAAPLTWVREAARATGATVLLKGAVTVVAAPGAGPVFTVSHGSSWLSTAGSGDCLAGIVGTLLAHVQGRPEGFQAAVQAWVTASPLPDGARGQLLEQLQPENLWALVAAVGAGLHASASVVAGHGPQPCLPEHIRAVLTRDVTFPSA</sequence>
<feature type="binding site" evidence="17">
    <location>
        <position position="267"/>
    </location>
    <ligand>
        <name>(6S)-NADPHX</name>
        <dbReference type="ChEBI" id="CHEBI:64076"/>
    </ligand>
</feature>
<comment type="catalytic activity">
    <reaction evidence="16 17 19">
        <text>(6S)-NADPHX + ADP = AMP + phosphate + NADPH + H(+)</text>
        <dbReference type="Rhea" id="RHEA:32235"/>
        <dbReference type="ChEBI" id="CHEBI:15378"/>
        <dbReference type="ChEBI" id="CHEBI:43474"/>
        <dbReference type="ChEBI" id="CHEBI:57783"/>
        <dbReference type="ChEBI" id="CHEBI:64076"/>
        <dbReference type="ChEBI" id="CHEBI:456215"/>
        <dbReference type="ChEBI" id="CHEBI:456216"/>
        <dbReference type="EC" id="4.2.1.136"/>
    </reaction>
</comment>
<comment type="cofactor">
    <cofactor evidence="17">
        <name>Mg(2+)</name>
        <dbReference type="ChEBI" id="CHEBI:18420"/>
    </cofactor>
</comment>
<proteinExistence type="inferred from homology"/>
<dbReference type="GO" id="GO:0046496">
    <property type="term" value="P:nicotinamide nucleotide metabolic process"/>
    <property type="evidence" value="ECO:0007669"/>
    <property type="project" value="UniProtKB-UniRule"/>
</dbReference>
<accession>A0A846TRK2</accession>
<keyword evidence="5 18" id="KW-0479">Metal-binding</keyword>
<keyword evidence="6 17" id="KW-0547">Nucleotide-binding</keyword>
<dbReference type="CDD" id="cd01171">
    <property type="entry name" value="YXKO-related"/>
    <property type="match status" value="1"/>
</dbReference>
<feature type="binding site" evidence="17">
    <location>
        <position position="322"/>
    </location>
    <ligand>
        <name>(6S)-NADPHX</name>
        <dbReference type="ChEBI" id="CHEBI:64076"/>
    </ligand>
</feature>
<evidence type="ECO:0000256" key="10">
    <source>
        <dbReference type="ARBA" id="ARBA00023027"/>
    </source>
</evidence>
<evidence type="ECO:0000256" key="2">
    <source>
        <dbReference type="ARBA" id="ARBA00000909"/>
    </source>
</evidence>
<evidence type="ECO:0000256" key="19">
    <source>
        <dbReference type="PIRNR" id="PIRNR017184"/>
    </source>
</evidence>
<evidence type="ECO:0000256" key="15">
    <source>
        <dbReference type="ARBA" id="ARBA00048238"/>
    </source>
</evidence>
<dbReference type="EC" id="5.1.99.6" evidence="19"/>
<comment type="similarity">
    <text evidence="3 19">In the N-terminal section; belongs to the NnrE/AIBP family.</text>
</comment>
<feature type="binding site" evidence="17">
    <location>
        <position position="448"/>
    </location>
    <ligand>
        <name>AMP</name>
        <dbReference type="ChEBI" id="CHEBI:456215"/>
    </ligand>
</feature>
<reference evidence="22 23" key="1">
    <citation type="submission" date="2020-02" db="EMBL/GenBank/DDBJ databases">
        <authorList>
            <person name="Sun Q."/>
        </authorList>
    </citation>
    <scope>NUCLEOTIDE SEQUENCE [LARGE SCALE GENOMIC DNA]</scope>
    <source>
        <strain evidence="22 23">YIM 13062</strain>
    </source>
</reference>
<keyword evidence="10 17" id="KW-0520">NAD</keyword>
<feature type="binding site" evidence="18">
    <location>
        <begin position="131"/>
        <end position="137"/>
    </location>
    <ligand>
        <name>(6S)-NADPHX</name>
        <dbReference type="ChEBI" id="CHEBI:64076"/>
    </ligand>
</feature>
<feature type="binding site" evidence="18">
    <location>
        <position position="171"/>
    </location>
    <ligand>
        <name>K(+)</name>
        <dbReference type="ChEBI" id="CHEBI:29103"/>
    </ligand>
</feature>
<dbReference type="Pfam" id="PF01256">
    <property type="entry name" value="Carb_kinase"/>
    <property type="match status" value="1"/>
</dbReference>
<evidence type="ECO:0000256" key="12">
    <source>
        <dbReference type="ARBA" id="ARBA00023239"/>
    </source>
</evidence>
<comment type="similarity">
    <text evidence="18">Belongs to the NnrE/AIBP family.</text>
</comment>
<comment type="catalytic activity">
    <reaction evidence="1 18 19">
        <text>(6R)-NADHX = (6S)-NADHX</text>
        <dbReference type="Rhea" id="RHEA:32215"/>
        <dbReference type="ChEBI" id="CHEBI:64074"/>
        <dbReference type="ChEBI" id="CHEBI:64075"/>
        <dbReference type="EC" id="5.1.99.6"/>
    </reaction>
</comment>
<evidence type="ECO:0000256" key="4">
    <source>
        <dbReference type="ARBA" id="ARBA00009524"/>
    </source>
</evidence>
<dbReference type="SUPFAM" id="SSF64153">
    <property type="entry name" value="YjeF N-terminal domain-like"/>
    <property type="match status" value="1"/>
</dbReference>
<evidence type="ECO:0000256" key="11">
    <source>
        <dbReference type="ARBA" id="ARBA00023235"/>
    </source>
</evidence>
<dbReference type="GO" id="GO:0110051">
    <property type="term" value="P:metabolite repair"/>
    <property type="evidence" value="ECO:0007669"/>
    <property type="project" value="TreeGrafter"/>
</dbReference>
<dbReference type="PANTHER" id="PTHR12592">
    <property type="entry name" value="ATP-DEPENDENT (S)-NAD(P)H-HYDRATE DEHYDRATASE FAMILY MEMBER"/>
    <property type="match status" value="1"/>
</dbReference>
<dbReference type="EMBL" id="JAAVUN010000009">
    <property type="protein sequence ID" value="NKE09570.1"/>
    <property type="molecule type" value="Genomic_DNA"/>
</dbReference>
<organism evidence="22 23">
    <name type="scientific">Kocuria subflava</name>
    <dbReference type="NCBI Taxonomy" id="1736139"/>
    <lineage>
        <taxon>Bacteria</taxon>
        <taxon>Bacillati</taxon>
        <taxon>Actinomycetota</taxon>
        <taxon>Actinomycetes</taxon>
        <taxon>Micrococcales</taxon>
        <taxon>Micrococcaceae</taxon>
        <taxon>Kocuria</taxon>
    </lineage>
</organism>
<dbReference type="HAMAP" id="MF_01965">
    <property type="entry name" value="NADHX_dehydratase"/>
    <property type="match status" value="1"/>
</dbReference>
<dbReference type="GO" id="GO:0052856">
    <property type="term" value="F:NAD(P)HX epimerase activity"/>
    <property type="evidence" value="ECO:0007669"/>
    <property type="project" value="UniProtKB-UniRule"/>
</dbReference>
<dbReference type="PROSITE" id="PS51385">
    <property type="entry name" value="YJEF_N"/>
    <property type="match status" value="1"/>
</dbReference>
<comment type="caution">
    <text evidence="18">Lacks conserved residue(s) required for the propagation of feature annotation.</text>
</comment>
<comment type="function">
    <text evidence="18">Catalyzes the epimerization of the S- and R-forms of NAD(P)HX, a damaged form of NAD(P)H that is a result of enzymatic or heat-dependent hydration. This is a prerequisite for the S-specific NAD(P)H-hydrate dehydratase to allow the repair of both epimers of NAD(P)HX.</text>
</comment>
<feature type="binding site" evidence="18">
    <location>
        <position position="62"/>
    </location>
    <ligand>
        <name>K(+)</name>
        <dbReference type="ChEBI" id="CHEBI:29103"/>
    </ligand>
</feature>
<evidence type="ECO:0000256" key="14">
    <source>
        <dbReference type="ARBA" id="ARBA00025153"/>
    </source>
</evidence>
<dbReference type="PROSITE" id="PS51383">
    <property type="entry name" value="YJEF_C_3"/>
    <property type="match status" value="1"/>
</dbReference>
<dbReference type="InterPro" id="IPR029056">
    <property type="entry name" value="Ribokinase-like"/>
</dbReference>
<evidence type="ECO:0000256" key="18">
    <source>
        <dbReference type="HAMAP-Rule" id="MF_01966"/>
    </source>
</evidence>
<comment type="function">
    <text evidence="14 19">Bifunctional enzyme that catalyzes the epimerization of the S- and R-forms of NAD(P)HX and the dehydration of the S-form of NAD(P)HX at the expense of ADP, which is converted to AMP. This allows the repair of both epimers of NAD(P)HX, a damaged form of NAD(P)H that is a result of enzymatic or heat-dependent hydration.</text>
</comment>
<dbReference type="InterPro" id="IPR004443">
    <property type="entry name" value="YjeF_N_dom"/>
</dbReference>
<dbReference type="HAMAP" id="MF_01966">
    <property type="entry name" value="NADHX_epimerase"/>
    <property type="match status" value="1"/>
</dbReference>
<evidence type="ECO:0000256" key="8">
    <source>
        <dbReference type="ARBA" id="ARBA00022857"/>
    </source>
</evidence>
<feature type="domain" description="YjeF N-terminal" evidence="21">
    <location>
        <begin position="10"/>
        <end position="225"/>
    </location>
</feature>
<comment type="subunit">
    <text evidence="17">Homotetramer.</text>
</comment>
<keyword evidence="9 18" id="KW-0630">Potassium</keyword>
<comment type="similarity">
    <text evidence="17">Belongs to the NnrD/CARKD family.</text>
</comment>
<dbReference type="NCBIfam" id="TIGR00197">
    <property type="entry name" value="yjeF_nterm"/>
    <property type="match status" value="1"/>
</dbReference>
<comment type="caution">
    <text evidence="22">The sequence shown here is derived from an EMBL/GenBank/DDBJ whole genome shotgun (WGS) entry which is preliminary data.</text>
</comment>
<dbReference type="PIRSF" id="PIRSF017184">
    <property type="entry name" value="Nnr"/>
    <property type="match status" value="1"/>
</dbReference>
<evidence type="ECO:0000256" key="16">
    <source>
        <dbReference type="ARBA" id="ARBA00049209"/>
    </source>
</evidence>
<keyword evidence="13" id="KW-0511">Multifunctional enzyme</keyword>
<dbReference type="GO" id="GO:0005524">
    <property type="term" value="F:ATP binding"/>
    <property type="evidence" value="ECO:0007669"/>
    <property type="project" value="UniProtKB-UniRule"/>
</dbReference>
<comment type="catalytic activity">
    <reaction evidence="2 18 19">
        <text>(6R)-NADPHX = (6S)-NADPHX</text>
        <dbReference type="Rhea" id="RHEA:32227"/>
        <dbReference type="ChEBI" id="CHEBI:64076"/>
        <dbReference type="ChEBI" id="CHEBI:64077"/>
        <dbReference type="EC" id="5.1.99.6"/>
    </reaction>
</comment>
<dbReference type="Pfam" id="PF03853">
    <property type="entry name" value="YjeF_N"/>
    <property type="match status" value="1"/>
</dbReference>
<protein>
    <recommendedName>
        <fullName evidence="19">Bifunctional NAD(P)H-hydrate repair enzyme</fullName>
    </recommendedName>
    <alternativeName>
        <fullName evidence="19">Nicotinamide nucleotide repair protein</fullName>
    </alternativeName>
    <domain>
        <recommendedName>
            <fullName evidence="19">ADP-dependent (S)-NAD(P)H-hydrate dehydratase</fullName>
            <ecNumber evidence="19">4.2.1.136</ecNumber>
        </recommendedName>
        <alternativeName>
            <fullName evidence="19">ADP-dependent NAD(P)HX dehydratase</fullName>
        </alternativeName>
    </domain>
    <domain>
        <recommendedName>
            <fullName evidence="19">NAD(P)H-hydrate epimerase</fullName>
            <ecNumber evidence="19">5.1.99.6</ecNumber>
        </recommendedName>
    </domain>
</protein>
<evidence type="ECO:0000256" key="6">
    <source>
        <dbReference type="ARBA" id="ARBA00022741"/>
    </source>
</evidence>
<feature type="binding site" evidence="18">
    <location>
        <position position="127"/>
    </location>
    <ligand>
        <name>K(+)</name>
        <dbReference type="ChEBI" id="CHEBI:29103"/>
    </ligand>
</feature>
<evidence type="ECO:0000256" key="9">
    <source>
        <dbReference type="ARBA" id="ARBA00022958"/>
    </source>
</evidence>
<gene>
    <name evidence="17" type="primary">nnrD</name>
    <name evidence="18" type="synonym">nnrE</name>
    <name evidence="22" type="ORF">GTW58_06365</name>
</gene>
<keyword evidence="8 17" id="KW-0521">NADP</keyword>
<evidence type="ECO:0000313" key="23">
    <source>
        <dbReference type="Proteomes" id="UP000521379"/>
    </source>
</evidence>
<dbReference type="SUPFAM" id="SSF53613">
    <property type="entry name" value="Ribokinase-like"/>
    <property type="match status" value="1"/>
</dbReference>
<keyword evidence="12 17" id="KW-0456">Lyase</keyword>
<feature type="binding site" evidence="18">
    <location>
        <begin position="61"/>
        <end position="65"/>
    </location>
    <ligand>
        <name>(6S)-NADPHX</name>
        <dbReference type="ChEBI" id="CHEBI:64076"/>
    </ligand>
</feature>
<dbReference type="Proteomes" id="UP000521379">
    <property type="component" value="Unassembled WGS sequence"/>
</dbReference>
<evidence type="ECO:0000256" key="1">
    <source>
        <dbReference type="ARBA" id="ARBA00000013"/>
    </source>
</evidence>
<evidence type="ECO:0000256" key="3">
    <source>
        <dbReference type="ARBA" id="ARBA00006001"/>
    </source>
</evidence>
<dbReference type="RefSeq" id="WP_119933514.1">
    <property type="nucleotide sequence ID" value="NZ_JAAVUN010000009.1"/>
</dbReference>
<dbReference type="Gene3D" id="3.40.50.10260">
    <property type="entry name" value="YjeF N-terminal domain"/>
    <property type="match status" value="1"/>
</dbReference>
<dbReference type="InterPro" id="IPR030677">
    <property type="entry name" value="Nnr"/>
</dbReference>
<feature type="binding site" evidence="17">
    <location>
        <begin position="418"/>
        <end position="422"/>
    </location>
    <ligand>
        <name>AMP</name>
        <dbReference type="ChEBI" id="CHEBI:456215"/>
    </ligand>
</feature>
<feature type="binding site" evidence="17">
    <location>
        <position position="370"/>
    </location>
    <ligand>
        <name>(6S)-NADPHX</name>
        <dbReference type="ChEBI" id="CHEBI:64076"/>
    </ligand>
</feature>
<comment type="similarity">
    <text evidence="4 19">In the C-terminal section; belongs to the NnrD/CARKD family.</text>
</comment>
<evidence type="ECO:0000259" key="20">
    <source>
        <dbReference type="PROSITE" id="PS51383"/>
    </source>
</evidence>
<evidence type="ECO:0000259" key="21">
    <source>
        <dbReference type="PROSITE" id="PS51385"/>
    </source>
</evidence>
<name>A0A846TRK2_9MICC</name>